<dbReference type="CDD" id="cd20071">
    <property type="entry name" value="SET_SMYD"/>
    <property type="match status" value="1"/>
</dbReference>
<keyword evidence="3" id="KW-1185">Reference proteome</keyword>
<dbReference type="InterPro" id="IPR013219">
    <property type="entry name" value="Ribosomal_mS33"/>
</dbReference>
<comment type="caution">
    <text evidence="2">The sequence shown here is derived from an EMBL/GenBank/DDBJ whole genome shotgun (WGS) entry which is preliminary data.</text>
</comment>
<dbReference type="PROSITE" id="PS50280">
    <property type="entry name" value="SET"/>
    <property type="match status" value="1"/>
</dbReference>
<dbReference type="InterPro" id="IPR053185">
    <property type="entry name" value="SET_domain_protein"/>
</dbReference>
<dbReference type="PANTHER" id="PTHR47332">
    <property type="entry name" value="SET DOMAIN-CONTAINING PROTEIN 5"/>
    <property type="match status" value="1"/>
</dbReference>
<dbReference type="InterPro" id="IPR001214">
    <property type="entry name" value="SET_dom"/>
</dbReference>
<reference evidence="2 3" key="1">
    <citation type="journal article" date="2018" name="Evol. Lett.">
        <title>Horizontal gene cluster transfer increased hallucinogenic mushroom diversity.</title>
        <authorList>
            <person name="Reynolds H.T."/>
            <person name="Vijayakumar V."/>
            <person name="Gluck-Thaler E."/>
            <person name="Korotkin H.B."/>
            <person name="Matheny P.B."/>
            <person name="Slot J.C."/>
        </authorList>
    </citation>
    <scope>NUCLEOTIDE SEQUENCE [LARGE SCALE GENOMIC DNA]</scope>
    <source>
        <strain evidence="2 3">2629</strain>
    </source>
</reference>
<feature type="domain" description="SET" evidence="1">
    <location>
        <begin position="89"/>
        <end position="267"/>
    </location>
</feature>
<dbReference type="AlphaFoldDB" id="A0A409YYX6"/>
<protein>
    <recommendedName>
        <fullName evidence="1">SET domain-containing protein</fullName>
    </recommendedName>
</protein>
<dbReference type="STRING" id="181874.A0A409YYX6"/>
<dbReference type="InterPro" id="IPR046341">
    <property type="entry name" value="SET_dom_sf"/>
</dbReference>
<dbReference type="InParanoid" id="A0A409YYX6"/>
<proteinExistence type="predicted"/>
<sequence>MVGLEPQYNSSTTQPKISRTELKVDFAEGESSQSRKSWMISGRQHVIHTIHLSSPTGQDSTISCLIDPALIPLLPSPLPDPVQTYDGEPNFVIKQSPRIDINTMQNEEIGLGIYASRFIPAGTLIAREHPALIVPAGSFPTEAYEEMGNALPEKRRAEMLSMANCYRVKEPKEGEEVVGEVEGIVRTNALVLDLKTPVTSSRKRSRDEEDQIPLAKEVYGGVYPLINRCNHSCGPNAAVKWDLETLSLSLYALRDIEKDEEILKTYADPAHSREKRMQKLFNNYKFSCDCPWCEVQVDGKDQLTREEKIRASDELRDALGSWIFMHPTYKKWSDDLCASDDLVIRSHQEALSLLGVEGMHGLQLFFVEEIALCYAMLGDELQFKKWAAKTIQLSQVENKVTYKTFLTWLEDPPRKMAKWGWRKNQREQKARKKRHEIECEDDNVIAEGSMRFFLVYLCQIPTHSAHPRQFEFNKLISTAMASVSASRLAALTKLRCSIFQTSYNPQNLRTGAKYLRSRLRGPSMVAYYPDQFNIPKIIRQYPELEMVNEDEEERLQDVIDRKKRGKGAPKKAKTKSALSHLSYSDQSNFVAFQATSPLLVF</sequence>
<gene>
    <name evidence="2" type="ORF">CVT24_001284</name>
</gene>
<dbReference type="PANTHER" id="PTHR47332:SF4">
    <property type="entry name" value="SET DOMAIN-CONTAINING PROTEIN 5"/>
    <property type="match status" value="1"/>
</dbReference>
<organism evidence="2 3">
    <name type="scientific">Panaeolus cyanescens</name>
    <dbReference type="NCBI Taxonomy" id="181874"/>
    <lineage>
        <taxon>Eukaryota</taxon>
        <taxon>Fungi</taxon>
        <taxon>Dikarya</taxon>
        <taxon>Basidiomycota</taxon>
        <taxon>Agaricomycotina</taxon>
        <taxon>Agaricomycetes</taxon>
        <taxon>Agaricomycetidae</taxon>
        <taxon>Agaricales</taxon>
        <taxon>Agaricineae</taxon>
        <taxon>Galeropsidaceae</taxon>
        <taxon>Panaeolus</taxon>
    </lineage>
</organism>
<evidence type="ECO:0000259" key="1">
    <source>
        <dbReference type="PROSITE" id="PS50280"/>
    </source>
</evidence>
<dbReference type="SMART" id="SM00317">
    <property type="entry name" value="SET"/>
    <property type="match status" value="1"/>
</dbReference>
<evidence type="ECO:0000313" key="2">
    <source>
        <dbReference type="EMBL" id="PPR08242.1"/>
    </source>
</evidence>
<dbReference type="SUPFAM" id="SSF82199">
    <property type="entry name" value="SET domain"/>
    <property type="match status" value="1"/>
</dbReference>
<evidence type="ECO:0000313" key="3">
    <source>
        <dbReference type="Proteomes" id="UP000284842"/>
    </source>
</evidence>
<dbReference type="OrthoDB" id="265717at2759"/>
<dbReference type="Proteomes" id="UP000284842">
    <property type="component" value="Unassembled WGS sequence"/>
</dbReference>
<dbReference type="EMBL" id="NHTK01000064">
    <property type="protein sequence ID" value="PPR08242.1"/>
    <property type="molecule type" value="Genomic_DNA"/>
</dbReference>
<dbReference type="Gene3D" id="2.170.270.10">
    <property type="entry name" value="SET domain"/>
    <property type="match status" value="1"/>
</dbReference>
<accession>A0A409YYX6</accession>
<dbReference type="Pfam" id="PF08293">
    <property type="entry name" value="MRP-S33"/>
    <property type="match status" value="1"/>
</dbReference>
<name>A0A409YYX6_9AGAR</name>
<dbReference type="Pfam" id="PF00856">
    <property type="entry name" value="SET"/>
    <property type="match status" value="1"/>
</dbReference>